<dbReference type="AlphaFoldDB" id="A0A1H8WBD5"/>
<protein>
    <submittedName>
        <fullName evidence="3">Helix-turn-helix</fullName>
    </submittedName>
</protein>
<sequence>MAGLLRRIRRLADLSQRELAAGIGVPKSTLAAAETGRGGIDARVLVRAAELAGLRLALLDAAGAEIQAMAEGAVRDRNGRRFPAHLDTRHSDEGWWHGPERYSRAQPSYTFDRARRFRDAERDRRGMPDDHLLPQPGDSPAARLAARRDAARRAERAAWERRRDAGELPPLPDFGCECPPECAEGDDGTRPFHTGDCPCRCDLG</sequence>
<evidence type="ECO:0000256" key="1">
    <source>
        <dbReference type="SAM" id="MobiDB-lite"/>
    </source>
</evidence>
<feature type="compositionally biased region" description="Basic and acidic residues" evidence="1">
    <location>
        <begin position="119"/>
        <end position="132"/>
    </location>
</feature>
<accession>A0A1H8WBD5</accession>
<dbReference type="STRING" id="673521.SAMN05660991_04222"/>
<feature type="domain" description="HTH cro/C1-type" evidence="2">
    <location>
        <begin position="5"/>
        <end position="59"/>
    </location>
</feature>
<dbReference type="EMBL" id="FOEE01000018">
    <property type="protein sequence ID" value="SEP24458.1"/>
    <property type="molecule type" value="Genomic_DNA"/>
</dbReference>
<evidence type="ECO:0000313" key="4">
    <source>
        <dbReference type="Proteomes" id="UP000198960"/>
    </source>
</evidence>
<dbReference type="Gene3D" id="1.10.260.40">
    <property type="entry name" value="lambda repressor-like DNA-binding domains"/>
    <property type="match status" value="1"/>
</dbReference>
<reference evidence="4" key="1">
    <citation type="submission" date="2016-10" db="EMBL/GenBank/DDBJ databases">
        <authorList>
            <person name="Varghese N."/>
            <person name="Submissions S."/>
        </authorList>
    </citation>
    <scope>NUCLEOTIDE SEQUENCE [LARGE SCALE GENOMIC DNA]</scope>
    <source>
        <strain evidence="4">DSM 45413</strain>
    </source>
</reference>
<dbReference type="InterPro" id="IPR001387">
    <property type="entry name" value="Cro/C1-type_HTH"/>
</dbReference>
<keyword evidence="4" id="KW-1185">Reference proteome</keyword>
<dbReference type="Proteomes" id="UP000198960">
    <property type="component" value="Unassembled WGS sequence"/>
</dbReference>
<dbReference type="SUPFAM" id="SSF47413">
    <property type="entry name" value="lambda repressor-like DNA-binding domains"/>
    <property type="match status" value="1"/>
</dbReference>
<gene>
    <name evidence="3" type="ORF">SAMN05660991_04222</name>
</gene>
<evidence type="ECO:0000259" key="2">
    <source>
        <dbReference type="PROSITE" id="PS50943"/>
    </source>
</evidence>
<organism evidence="3 4">
    <name type="scientific">Trujillonella endophytica</name>
    <dbReference type="NCBI Taxonomy" id="673521"/>
    <lineage>
        <taxon>Bacteria</taxon>
        <taxon>Bacillati</taxon>
        <taxon>Actinomycetota</taxon>
        <taxon>Actinomycetes</taxon>
        <taxon>Geodermatophilales</taxon>
        <taxon>Geodermatophilaceae</taxon>
        <taxon>Trujillonella</taxon>
    </lineage>
</organism>
<dbReference type="Pfam" id="PF01381">
    <property type="entry name" value="HTH_3"/>
    <property type="match status" value="1"/>
</dbReference>
<dbReference type="SMART" id="SM00530">
    <property type="entry name" value="HTH_XRE"/>
    <property type="match status" value="1"/>
</dbReference>
<proteinExistence type="predicted"/>
<name>A0A1H8WBD5_9ACTN</name>
<dbReference type="PROSITE" id="PS50943">
    <property type="entry name" value="HTH_CROC1"/>
    <property type="match status" value="1"/>
</dbReference>
<dbReference type="GO" id="GO:0003677">
    <property type="term" value="F:DNA binding"/>
    <property type="evidence" value="ECO:0007669"/>
    <property type="project" value="InterPro"/>
</dbReference>
<feature type="region of interest" description="Disordered" evidence="1">
    <location>
        <begin position="119"/>
        <end position="150"/>
    </location>
</feature>
<dbReference type="InterPro" id="IPR010982">
    <property type="entry name" value="Lambda_DNA-bd_dom_sf"/>
</dbReference>
<evidence type="ECO:0000313" key="3">
    <source>
        <dbReference type="EMBL" id="SEP24458.1"/>
    </source>
</evidence>
<dbReference type="CDD" id="cd00093">
    <property type="entry name" value="HTH_XRE"/>
    <property type="match status" value="1"/>
</dbReference>